<reference evidence="1 2" key="1">
    <citation type="submission" date="2018-10" db="EMBL/GenBank/DDBJ databases">
        <title>Draft genome sequence of Zhongshania sp. DSW25-10.</title>
        <authorList>
            <person name="Oh J."/>
        </authorList>
    </citation>
    <scope>NUCLEOTIDE SEQUENCE [LARGE SCALE GENOMIC DNA]</scope>
    <source>
        <strain evidence="1 2">DSW25-10</strain>
    </source>
</reference>
<name>A0ABX9W051_9GAMM</name>
<organism evidence="1 2">
    <name type="scientific">Zhongshania marina</name>
    <dbReference type="NCBI Taxonomy" id="2304603"/>
    <lineage>
        <taxon>Bacteria</taxon>
        <taxon>Pseudomonadati</taxon>
        <taxon>Pseudomonadota</taxon>
        <taxon>Gammaproteobacteria</taxon>
        <taxon>Cellvibrionales</taxon>
        <taxon>Spongiibacteraceae</taxon>
        <taxon>Zhongshania</taxon>
    </lineage>
</organism>
<sequence length="69" mass="7988">LNDEQGGKNKQQKTENYAIIWQTGWVNFRCKSRVSFNCKSTEYAQYEGGRISGLISDQKRVNLQMRLTA</sequence>
<comment type="caution">
    <text evidence="1">The sequence shown here is derived from an EMBL/GenBank/DDBJ whole genome shotgun (WGS) entry which is preliminary data.</text>
</comment>
<protein>
    <submittedName>
        <fullName evidence="1">Uncharacterized protein</fullName>
    </submittedName>
</protein>
<proteinExistence type="predicted"/>
<accession>A0ABX9W051</accession>
<dbReference type="RefSeq" id="WP_318261734.1">
    <property type="nucleotide sequence ID" value="NZ_RHGB01000019.1"/>
</dbReference>
<feature type="non-terminal residue" evidence="1">
    <location>
        <position position="1"/>
    </location>
</feature>
<evidence type="ECO:0000313" key="1">
    <source>
        <dbReference type="EMBL" id="RNL59676.1"/>
    </source>
</evidence>
<evidence type="ECO:0000313" key="2">
    <source>
        <dbReference type="Proteomes" id="UP000274695"/>
    </source>
</evidence>
<dbReference type="EMBL" id="RHGB01000019">
    <property type="protein sequence ID" value="RNL59676.1"/>
    <property type="molecule type" value="Genomic_DNA"/>
</dbReference>
<gene>
    <name evidence="1" type="ORF">D0911_15160</name>
</gene>
<keyword evidence="2" id="KW-1185">Reference proteome</keyword>
<dbReference type="Proteomes" id="UP000274695">
    <property type="component" value="Unassembled WGS sequence"/>
</dbReference>